<evidence type="ECO:0000313" key="2">
    <source>
        <dbReference type="EMBL" id="ETO09434.1"/>
    </source>
</evidence>
<dbReference type="Proteomes" id="UP000023152">
    <property type="component" value="Unassembled WGS sequence"/>
</dbReference>
<evidence type="ECO:0000313" key="3">
    <source>
        <dbReference type="Proteomes" id="UP000023152"/>
    </source>
</evidence>
<organism evidence="2 3">
    <name type="scientific">Reticulomyxa filosa</name>
    <dbReference type="NCBI Taxonomy" id="46433"/>
    <lineage>
        <taxon>Eukaryota</taxon>
        <taxon>Sar</taxon>
        <taxon>Rhizaria</taxon>
        <taxon>Retaria</taxon>
        <taxon>Foraminifera</taxon>
        <taxon>Monothalamids</taxon>
        <taxon>Reticulomyxidae</taxon>
        <taxon>Reticulomyxa</taxon>
    </lineage>
</organism>
<dbReference type="AlphaFoldDB" id="X6M6B1"/>
<feature type="region of interest" description="Disordered" evidence="1">
    <location>
        <begin position="36"/>
        <end position="70"/>
    </location>
</feature>
<proteinExistence type="predicted"/>
<reference evidence="2 3" key="1">
    <citation type="journal article" date="2013" name="Curr. Biol.">
        <title>The Genome of the Foraminiferan Reticulomyxa filosa.</title>
        <authorList>
            <person name="Glockner G."/>
            <person name="Hulsmann N."/>
            <person name="Schleicher M."/>
            <person name="Noegel A.A."/>
            <person name="Eichinger L."/>
            <person name="Gallinger C."/>
            <person name="Pawlowski J."/>
            <person name="Sierra R."/>
            <person name="Euteneuer U."/>
            <person name="Pillet L."/>
            <person name="Moustafa A."/>
            <person name="Platzer M."/>
            <person name="Groth M."/>
            <person name="Szafranski K."/>
            <person name="Schliwa M."/>
        </authorList>
    </citation>
    <scope>NUCLEOTIDE SEQUENCE [LARGE SCALE GENOMIC DNA]</scope>
</reference>
<sequence>MSFLGSVSVNLLHFLCDVKTTDNLVQQNVTSYVWGSKSQTNKEQDQSKQSERGANDKGHEEELKNVSKSNDSNLVLPQNAVVSGKGDLFKFNTKYEDFRLLIEDIVAMILEDDSNSFQGYVREFCFVTATPTSTQHCFWVWHAPITLSVFGVVEKEWRYFDS</sequence>
<comment type="caution">
    <text evidence="2">The sequence shown here is derived from an EMBL/GenBank/DDBJ whole genome shotgun (WGS) entry which is preliminary data.</text>
</comment>
<dbReference type="EMBL" id="ASPP01024072">
    <property type="protein sequence ID" value="ETO09434.1"/>
    <property type="molecule type" value="Genomic_DNA"/>
</dbReference>
<keyword evidence="3" id="KW-1185">Reference proteome</keyword>
<name>X6M6B1_RETFI</name>
<protein>
    <submittedName>
        <fullName evidence="2">Uncharacterized protein</fullName>
    </submittedName>
</protein>
<accession>X6M6B1</accession>
<evidence type="ECO:0000256" key="1">
    <source>
        <dbReference type="SAM" id="MobiDB-lite"/>
    </source>
</evidence>
<gene>
    <name evidence="2" type="ORF">RFI_27947</name>
</gene>
<feature type="compositionally biased region" description="Basic and acidic residues" evidence="1">
    <location>
        <begin position="40"/>
        <end position="65"/>
    </location>
</feature>